<accession>A0A3N0AVA6</accession>
<dbReference type="Pfam" id="PF20906">
    <property type="entry name" value="S-Me-THD_C"/>
    <property type="match status" value="1"/>
</dbReference>
<comment type="caution">
    <text evidence="3">The sequence shown here is derived from an EMBL/GenBank/DDBJ whole genome shotgun (WGS) entry which is preliminary data.</text>
</comment>
<gene>
    <name evidence="3" type="ORF">DMP08_11745</name>
</gene>
<dbReference type="InterPro" id="IPR027479">
    <property type="entry name" value="S-Me-THD_N_sf"/>
</dbReference>
<dbReference type="Proteomes" id="UP000278632">
    <property type="component" value="Unassembled WGS sequence"/>
</dbReference>
<proteinExistence type="predicted"/>
<dbReference type="Gene3D" id="3.40.1610.10">
    <property type="entry name" value="CV3147-like domain"/>
    <property type="match status" value="1"/>
</dbReference>
<feature type="domain" description="S-Me-THD N-terminal" evidence="1">
    <location>
        <begin position="7"/>
        <end position="163"/>
    </location>
</feature>
<dbReference type="InterPro" id="IPR010318">
    <property type="entry name" value="S-Me-THD_N"/>
</dbReference>
<organism evidence="3 4">
    <name type="scientific">Paraeggerthella hongkongensis</name>
    <dbReference type="NCBI Taxonomy" id="230658"/>
    <lineage>
        <taxon>Bacteria</taxon>
        <taxon>Bacillati</taxon>
        <taxon>Actinomycetota</taxon>
        <taxon>Coriobacteriia</taxon>
        <taxon>Eggerthellales</taxon>
        <taxon>Eggerthellaceae</taxon>
        <taxon>Paraeggerthella</taxon>
    </lineage>
</organism>
<dbReference type="Gene3D" id="2.40.390.10">
    <property type="entry name" value="CV3147-like"/>
    <property type="match status" value="1"/>
</dbReference>
<keyword evidence="4" id="KW-1185">Reference proteome</keyword>
<name>A0A3N0AVA6_9ACTN</name>
<dbReference type="AlphaFoldDB" id="A0A3N0AVA6"/>
<reference evidence="4" key="1">
    <citation type="submission" date="2018-05" db="EMBL/GenBank/DDBJ databases">
        <title>Genome Sequencing of selected type strains of the family Eggerthellaceae.</title>
        <authorList>
            <person name="Danylec N."/>
            <person name="Stoll D.A."/>
            <person name="Doetsch A."/>
            <person name="Huch M."/>
        </authorList>
    </citation>
    <scope>NUCLEOTIDE SEQUENCE [LARGE SCALE GENOMIC DNA]</scope>
    <source>
        <strain evidence="4">DSM 16106</strain>
    </source>
</reference>
<dbReference type="Pfam" id="PF06032">
    <property type="entry name" value="S-Me-THD_N"/>
    <property type="match status" value="1"/>
</dbReference>
<dbReference type="RefSeq" id="WP_123193068.1">
    <property type="nucleotide sequence ID" value="NZ_QICD01000038.1"/>
</dbReference>
<feature type="domain" description="S-Me-THD-like C-terminal" evidence="2">
    <location>
        <begin position="166"/>
        <end position="355"/>
    </location>
</feature>
<dbReference type="InterPro" id="IPR048350">
    <property type="entry name" value="S-Me-THD-like_C"/>
</dbReference>
<evidence type="ECO:0000313" key="4">
    <source>
        <dbReference type="Proteomes" id="UP000278632"/>
    </source>
</evidence>
<protein>
    <submittedName>
        <fullName evidence="3">DUF917 domain-containing protein</fullName>
    </submittedName>
</protein>
<evidence type="ECO:0000259" key="2">
    <source>
        <dbReference type="Pfam" id="PF20906"/>
    </source>
</evidence>
<dbReference type="OrthoDB" id="3170437at2"/>
<evidence type="ECO:0000313" key="3">
    <source>
        <dbReference type="EMBL" id="RNL38514.1"/>
    </source>
</evidence>
<dbReference type="InterPro" id="IPR024071">
    <property type="entry name" value="S-Me-THD_C_sf"/>
</dbReference>
<sequence length="370" mass="38956">MRLIDVEDIGDIALGSALLGAGGGGDPYMGSLETTAALRECGPVRLLDADEVPDDWTVASIGSVGAPSVVLEKGVNGQEYARALDLLQRRLGRAIDAFVLAEAGGLNSLVPIAAAARVGIPVVNVDGMGRAFPGLQQDTYCMAGVPTTPMAFVDEKGNRALIETIDNDWTEAIGRAVTTACGGSLVNLGASMSGAKMKECAVRGTVDLAQRLGRIIRTAKDARACTPLAYFLRESAARLFLCAKIVDVLRETRDGYNFGRAVLEGVGEDRGRSGAVVFQNENLYAEVNGHVVMSVPDLVCLVDADTFAPVTTEALKYGKRVLLVGLPCDAAWRTPQGVALGGPAFFGFDMPYVPVETSYASFKGETTCEN</sequence>
<dbReference type="EMBL" id="QICD01000038">
    <property type="protein sequence ID" value="RNL38514.1"/>
    <property type="molecule type" value="Genomic_DNA"/>
</dbReference>
<dbReference type="SUPFAM" id="SSF160991">
    <property type="entry name" value="CV3147-like"/>
    <property type="match status" value="1"/>
</dbReference>
<evidence type="ECO:0000259" key="1">
    <source>
        <dbReference type="Pfam" id="PF06032"/>
    </source>
</evidence>